<dbReference type="HOGENOM" id="CLU_011226_5_3_6"/>
<dbReference type="InterPro" id="IPR050983">
    <property type="entry name" value="GST_Omega/HSP26"/>
</dbReference>
<dbReference type="InterPro" id="IPR036249">
    <property type="entry name" value="Thioredoxin-like_sf"/>
</dbReference>
<dbReference type="InterPro" id="IPR010987">
    <property type="entry name" value="Glutathione-S-Trfase_C-like"/>
</dbReference>
<feature type="domain" description="GST N-terminal" evidence="1">
    <location>
        <begin position="1"/>
        <end position="79"/>
    </location>
</feature>
<reference evidence="3 4" key="1">
    <citation type="journal article" date="2012" name="J. Bacteriol.">
        <title>Genome sequence of an alkane-degrading bacterium, Alcanivorax pacificus type strain W11-5, isolated from deep sea sediment.</title>
        <authorList>
            <person name="Lai Q."/>
            <person name="Shao Z."/>
        </authorList>
    </citation>
    <scope>NUCLEOTIDE SEQUENCE [LARGE SCALE GENOMIC DNA]</scope>
    <source>
        <strain evidence="3 4">W11-5</strain>
    </source>
</reference>
<dbReference type="GO" id="GO:0016740">
    <property type="term" value="F:transferase activity"/>
    <property type="evidence" value="ECO:0007669"/>
    <property type="project" value="UniProtKB-KW"/>
</dbReference>
<dbReference type="PANTHER" id="PTHR43968:SF6">
    <property type="entry name" value="GLUTATHIONE S-TRANSFERASE OMEGA"/>
    <property type="match status" value="1"/>
</dbReference>
<dbReference type="InterPro" id="IPR040079">
    <property type="entry name" value="Glutathione_S-Trfase"/>
</dbReference>
<dbReference type="InterPro" id="IPR004046">
    <property type="entry name" value="GST_C"/>
</dbReference>
<evidence type="ECO:0000313" key="4">
    <source>
        <dbReference type="Proteomes" id="UP000006764"/>
    </source>
</evidence>
<dbReference type="PANTHER" id="PTHR43968">
    <property type="match status" value="1"/>
</dbReference>
<keyword evidence="3" id="KW-0808">Transferase</keyword>
<feature type="domain" description="GST C-terminal" evidence="2">
    <location>
        <begin position="84"/>
        <end position="215"/>
    </location>
</feature>
<dbReference type="GO" id="GO:0005737">
    <property type="term" value="C:cytoplasm"/>
    <property type="evidence" value="ECO:0007669"/>
    <property type="project" value="TreeGrafter"/>
</dbReference>
<dbReference type="Pfam" id="PF13417">
    <property type="entry name" value="GST_N_3"/>
    <property type="match status" value="1"/>
</dbReference>
<dbReference type="KEGG" id="apac:S7S_06555"/>
<accession>A0A0B4XN34</accession>
<evidence type="ECO:0000259" key="1">
    <source>
        <dbReference type="PROSITE" id="PS50404"/>
    </source>
</evidence>
<dbReference type="STRING" id="391936.S7S_06555"/>
<protein>
    <submittedName>
        <fullName evidence="3">Transferase</fullName>
    </submittedName>
</protein>
<name>A0A0B4XN34_9GAMM</name>
<dbReference type="SUPFAM" id="SSF47616">
    <property type="entry name" value="GST C-terminal domain-like"/>
    <property type="match status" value="1"/>
</dbReference>
<organism evidence="3 4">
    <name type="scientific">Isoalcanivorax pacificus W11-5</name>
    <dbReference type="NCBI Taxonomy" id="391936"/>
    <lineage>
        <taxon>Bacteria</taxon>
        <taxon>Pseudomonadati</taxon>
        <taxon>Pseudomonadota</taxon>
        <taxon>Gammaproteobacteria</taxon>
        <taxon>Oceanospirillales</taxon>
        <taxon>Alcanivoracaceae</taxon>
        <taxon>Isoalcanivorax</taxon>
    </lineage>
</organism>
<dbReference type="SFLD" id="SFLDS00019">
    <property type="entry name" value="Glutathione_Transferase_(cytos"/>
    <property type="match status" value="1"/>
</dbReference>
<dbReference type="OrthoDB" id="9782992at2"/>
<dbReference type="PROSITE" id="PS50404">
    <property type="entry name" value="GST_NTER"/>
    <property type="match status" value="1"/>
</dbReference>
<dbReference type="InterPro" id="IPR004045">
    <property type="entry name" value="Glutathione_S-Trfase_N"/>
</dbReference>
<dbReference type="Gene3D" id="1.20.1050.10">
    <property type="match status" value="1"/>
</dbReference>
<dbReference type="Proteomes" id="UP000006764">
    <property type="component" value="Chromosome"/>
</dbReference>
<sequence>MSIKLHGAALSPFVRKTRVALAEKGLAFESVHVDPFSSPAEYSALNPLRRIPAMEDGDKVLADSGVICAYLEKAYPEPPLYPADAYEYGRALWLEKYADYEVAPQATFGVFRNRIVMKLAGKPCDEEKVQKALTEKLPPLFDYLETQIEGRDWFAGDAFSIADIAVATQCVNLQHGGEQVDPARWPALAAHIAKVHQRPSFARLIERESQFVAKVRGE</sequence>
<proteinExistence type="predicted"/>
<dbReference type="PROSITE" id="PS50405">
    <property type="entry name" value="GST_CTER"/>
    <property type="match status" value="1"/>
</dbReference>
<evidence type="ECO:0000313" key="3">
    <source>
        <dbReference type="EMBL" id="AJD47727.1"/>
    </source>
</evidence>
<dbReference type="SUPFAM" id="SSF52833">
    <property type="entry name" value="Thioredoxin-like"/>
    <property type="match status" value="1"/>
</dbReference>
<evidence type="ECO:0000259" key="2">
    <source>
        <dbReference type="PROSITE" id="PS50405"/>
    </source>
</evidence>
<keyword evidence="4" id="KW-1185">Reference proteome</keyword>
<gene>
    <name evidence="3" type="ORF">S7S_06555</name>
</gene>
<dbReference type="RefSeq" id="WP_008738987.1">
    <property type="nucleotide sequence ID" value="NZ_CP004387.1"/>
</dbReference>
<dbReference type="EMBL" id="CP004387">
    <property type="protein sequence ID" value="AJD47727.1"/>
    <property type="molecule type" value="Genomic_DNA"/>
</dbReference>
<dbReference type="AlphaFoldDB" id="A0A0B4XN34"/>
<dbReference type="Pfam" id="PF14497">
    <property type="entry name" value="GST_C_3"/>
    <property type="match status" value="1"/>
</dbReference>
<dbReference type="Gene3D" id="3.40.30.10">
    <property type="entry name" value="Glutaredoxin"/>
    <property type="match status" value="1"/>
</dbReference>
<dbReference type="CDD" id="cd00570">
    <property type="entry name" value="GST_N_family"/>
    <property type="match status" value="1"/>
</dbReference>
<dbReference type="SFLD" id="SFLDG00358">
    <property type="entry name" value="Main_(cytGST)"/>
    <property type="match status" value="1"/>
</dbReference>
<dbReference type="InterPro" id="IPR036282">
    <property type="entry name" value="Glutathione-S-Trfase_C_sf"/>
</dbReference>